<comment type="caution">
    <text evidence="2">The sequence shown here is derived from an EMBL/GenBank/DDBJ whole genome shotgun (WGS) entry which is preliminary data.</text>
</comment>
<evidence type="ECO:0000313" key="2">
    <source>
        <dbReference type="EMBL" id="RDY22958.1"/>
    </source>
</evidence>
<name>A0A371IR54_9FIRM</name>
<dbReference type="RefSeq" id="WP_095405814.1">
    <property type="nucleotide sequence ID" value="NZ_NOJZ02000022.1"/>
</dbReference>
<keyword evidence="3" id="KW-1185">Reference proteome</keyword>
<sequence length="216" mass="24920">MKSTFLNWYTQSLGATLGIIASIYAYLNGYMFVYSNISRNFDNLSFGGVISSYFLLPLCIITLLLGLAKSCIDDKIIYKISLKSFNKLIIIMTVIVGFLGAHIYFVFPAIFILFEFYEDKIKIDLFNHNEELDKELSQEVQIKDKVEAEIENKIEIDKDNDLITRKDLLQSEKSKKILLTKIEMTKDLLTRKANKQFIMEITGLSLNEIENIENKL</sequence>
<reference evidence="2 3" key="1">
    <citation type="journal article" date="2017" name="Genome Announc.">
        <title>Draft Genome Sequence of Romboutsia maritimum sp. nov. Strain CCRI-22766(T), Isolated from Coastal Estuarine Mud.</title>
        <authorList>
            <person name="Maheux A.F."/>
            <person name="Boudreau D.K."/>
            <person name="Berube E."/>
            <person name="Boissinot M."/>
            <person name="Raymond F."/>
            <person name="Brodeur S."/>
            <person name="Corbeil J."/>
            <person name="Brightwell G."/>
            <person name="Broda D."/>
            <person name="Omar R.F."/>
            <person name="Bergeron M.G."/>
        </authorList>
    </citation>
    <scope>NUCLEOTIDE SEQUENCE [LARGE SCALE GENOMIC DNA]</scope>
    <source>
        <strain evidence="2 3">CCRI-22766</strain>
    </source>
</reference>
<keyword evidence="1" id="KW-0812">Transmembrane</keyword>
<feature type="transmembrane region" description="Helical" evidence="1">
    <location>
        <begin position="12"/>
        <end position="33"/>
    </location>
</feature>
<evidence type="ECO:0000313" key="3">
    <source>
        <dbReference type="Proteomes" id="UP000243494"/>
    </source>
</evidence>
<dbReference type="OrthoDB" id="1754824at2"/>
<protein>
    <submittedName>
        <fullName evidence="2">Uncharacterized protein</fullName>
    </submittedName>
</protein>
<keyword evidence="1" id="KW-0472">Membrane</keyword>
<organism evidence="2 3">
    <name type="scientific">Romboutsia maritimum</name>
    <dbReference type="NCBI Taxonomy" id="2020948"/>
    <lineage>
        <taxon>Bacteria</taxon>
        <taxon>Bacillati</taxon>
        <taxon>Bacillota</taxon>
        <taxon>Clostridia</taxon>
        <taxon>Peptostreptococcales</taxon>
        <taxon>Peptostreptococcaceae</taxon>
        <taxon>Romboutsia</taxon>
    </lineage>
</organism>
<dbReference type="AlphaFoldDB" id="A0A371IR54"/>
<gene>
    <name evidence="2" type="ORF">CHF27_010660</name>
</gene>
<dbReference type="EMBL" id="NOJZ02000022">
    <property type="protein sequence ID" value="RDY22958.1"/>
    <property type="molecule type" value="Genomic_DNA"/>
</dbReference>
<accession>A0A371IR54</accession>
<feature type="transmembrane region" description="Helical" evidence="1">
    <location>
        <begin position="88"/>
        <end position="114"/>
    </location>
</feature>
<proteinExistence type="predicted"/>
<feature type="transmembrane region" description="Helical" evidence="1">
    <location>
        <begin position="45"/>
        <end position="67"/>
    </location>
</feature>
<dbReference type="Proteomes" id="UP000243494">
    <property type="component" value="Unassembled WGS sequence"/>
</dbReference>
<evidence type="ECO:0000256" key="1">
    <source>
        <dbReference type="SAM" id="Phobius"/>
    </source>
</evidence>
<keyword evidence="1" id="KW-1133">Transmembrane helix</keyword>